<keyword evidence="1" id="KW-0732">Signal</keyword>
<feature type="chain" id="PRO_5045554449" description="Aminopeptidase" evidence="1">
    <location>
        <begin position="30"/>
        <end position="368"/>
    </location>
</feature>
<evidence type="ECO:0008006" key="4">
    <source>
        <dbReference type="Google" id="ProtNLM"/>
    </source>
</evidence>
<dbReference type="InterPro" id="IPR014553">
    <property type="entry name" value="Aminopept"/>
</dbReference>
<name>A0ABQ5YHQ5_9NEIS</name>
<feature type="signal peptide" evidence="1">
    <location>
        <begin position="1"/>
        <end position="29"/>
    </location>
</feature>
<organism evidence="2 3">
    <name type="scientific">Chitinimonas prasina</name>
    <dbReference type="NCBI Taxonomy" id="1434937"/>
    <lineage>
        <taxon>Bacteria</taxon>
        <taxon>Pseudomonadati</taxon>
        <taxon>Pseudomonadota</taxon>
        <taxon>Betaproteobacteria</taxon>
        <taxon>Neisseriales</taxon>
        <taxon>Chitinibacteraceae</taxon>
        <taxon>Chitinimonas</taxon>
    </lineage>
</organism>
<sequence>MAAWLGRLLGLLFCLGVTGCASVAFVGQAATGQAEVMNKARAIDEVLADPATTPETANKLRLAQRLREFAIRELKLPDNASYTRYADLGRPYALWNIVSTPPLSLKPQESCFPIAGCLSYRGYYSEAEAQQYAESRKALGEDVFLYGVPAYSTLGWFSDPLLNTTLRYDKAVLARLIFHELAHQQLYIKDDSGFNEAFATAVELEGYERWLAQEGDAAAREAYPRAEQRRQAFRRLMEQGRALLEAVYASEQADDAKHAAKVEIQAELERGYQALKAEWGGYLGYDAWFQPHPNNAHMASLATYHEKVPAFRALFRQLGGDFSAFYLAVRQLAEKNRAARDEALAALRSAAVIGETQHGATTPSTAAP</sequence>
<dbReference type="PROSITE" id="PS51257">
    <property type="entry name" value="PROKAR_LIPOPROTEIN"/>
    <property type="match status" value="1"/>
</dbReference>
<proteinExistence type="predicted"/>
<protein>
    <recommendedName>
        <fullName evidence="4">Aminopeptidase</fullName>
    </recommendedName>
</protein>
<gene>
    <name evidence="2" type="ORF">GCM10007907_19980</name>
</gene>
<dbReference type="PIRSF" id="PIRSF029285">
    <property type="entry name" value="Aminopept"/>
    <property type="match status" value="1"/>
</dbReference>
<keyword evidence="3" id="KW-1185">Reference proteome</keyword>
<accession>A0ABQ5YHQ5</accession>
<reference evidence="3" key="1">
    <citation type="journal article" date="2019" name="Int. J. Syst. Evol. Microbiol.">
        <title>The Global Catalogue of Microorganisms (GCM) 10K type strain sequencing project: providing services to taxonomists for standard genome sequencing and annotation.</title>
        <authorList>
            <consortium name="The Broad Institute Genomics Platform"/>
            <consortium name="The Broad Institute Genome Sequencing Center for Infectious Disease"/>
            <person name="Wu L."/>
            <person name="Ma J."/>
        </authorList>
    </citation>
    <scope>NUCLEOTIDE SEQUENCE [LARGE SCALE GENOMIC DNA]</scope>
    <source>
        <strain evidence="3">NBRC 110044</strain>
    </source>
</reference>
<dbReference type="EMBL" id="BSOG01000002">
    <property type="protein sequence ID" value="GLR13208.1"/>
    <property type="molecule type" value="Genomic_DNA"/>
</dbReference>
<evidence type="ECO:0000313" key="2">
    <source>
        <dbReference type="EMBL" id="GLR13208.1"/>
    </source>
</evidence>
<evidence type="ECO:0000256" key="1">
    <source>
        <dbReference type="SAM" id="SignalP"/>
    </source>
</evidence>
<dbReference type="RefSeq" id="WP_284196317.1">
    <property type="nucleotide sequence ID" value="NZ_BSOG01000002.1"/>
</dbReference>
<dbReference type="Proteomes" id="UP001156706">
    <property type="component" value="Unassembled WGS sequence"/>
</dbReference>
<evidence type="ECO:0000313" key="3">
    <source>
        <dbReference type="Proteomes" id="UP001156706"/>
    </source>
</evidence>
<dbReference type="Pfam" id="PF10023">
    <property type="entry name" value="Aminopep"/>
    <property type="match status" value="1"/>
</dbReference>
<comment type="caution">
    <text evidence="2">The sequence shown here is derived from an EMBL/GenBank/DDBJ whole genome shotgun (WGS) entry which is preliminary data.</text>
</comment>